<feature type="region of interest" description="Disordered" evidence="1">
    <location>
        <begin position="1117"/>
        <end position="1142"/>
    </location>
</feature>
<evidence type="ECO:0000313" key="4">
    <source>
        <dbReference type="Proteomes" id="UP001628156"/>
    </source>
</evidence>
<protein>
    <recommendedName>
        <fullName evidence="2">Ral GTPase-activating protein subunit alpha/beta N-terminal domain-containing protein</fullName>
    </recommendedName>
</protein>
<reference evidence="3 4" key="1">
    <citation type="journal article" date="2019" name="PLoS Negl. Trop. Dis.">
        <title>Whole genome sequencing of Entamoeba nuttalli reveals mammalian host-related molecular signatures and a novel octapeptide-repeat surface protein.</title>
        <authorList>
            <person name="Tanaka M."/>
            <person name="Makiuchi T."/>
            <person name="Komiyama T."/>
            <person name="Shiina T."/>
            <person name="Osaki K."/>
            <person name="Tachibana H."/>
        </authorList>
    </citation>
    <scope>NUCLEOTIDE SEQUENCE [LARGE SCALE GENOMIC DNA]</scope>
    <source>
        <strain evidence="3 4">P19-061405</strain>
    </source>
</reference>
<dbReference type="PANTHER" id="PTHR21344:SF1">
    <property type="entry name" value="RAL GTPASE-ACTIVATING PROTEIN SUBUNIT BETA"/>
    <property type="match status" value="1"/>
</dbReference>
<gene>
    <name evidence="3" type="ORF">ENUP19_0271G0010</name>
</gene>
<dbReference type="EMBL" id="BAAFRS010000271">
    <property type="protein sequence ID" value="GAB1225974.1"/>
    <property type="molecule type" value="Genomic_DNA"/>
</dbReference>
<dbReference type="Pfam" id="PF20412">
    <property type="entry name" value="RALGAPB_N"/>
    <property type="match status" value="1"/>
</dbReference>
<evidence type="ECO:0000259" key="2">
    <source>
        <dbReference type="Pfam" id="PF20412"/>
    </source>
</evidence>
<organism evidence="3 4">
    <name type="scientific">Entamoeba nuttalli</name>
    <dbReference type="NCBI Taxonomy" id="412467"/>
    <lineage>
        <taxon>Eukaryota</taxon>
        <taxon>Amoebozoa</taxon>
        <taxon>Evosea</taxon>
        <taxon>Archamoebae</taxon>
        <taxon>Mastigamoebida</taxon>
        <taxon>Entamoebidae</taxon>
        <taxon>Entamoeba</taxon>
    </lineage>
</organism>
<feature type="compositionally biased region" description="Low complexity" evidence="1">
    <location>
        <begin position="1291"/>
        <end position="1305"/>
    </location>
</feature>
<feature type="region of interest" description="Disordered" evidence="1">
    <location>
        <begin position="1166"/>
        <end position="1322"/>
    </location>
</feature>
<dbReference type="PANTHER" id="PTHR21344">
    <property type="entry name" value="RAL GTPASE-ACTIVATING PROTEIN SUBUNIT BETA"/>
    <property type="match status" value="1"/>
</dbReference>
<feature type="region of interest" description="Disordered" evidence="1">
    <location>
        <begin position="1038"/>
        <end position="1090"/>
    </location>
</feature>
<dbReference type="SUPFAM" id="SSF48371">
    <property type="entry name" value="ARM repeat"/>
    <property type="match status" value="1"/>
</dbReference>
<feature type="compositionally biased region" description="Polar residues" evidence="1">
    <location>
        <begin position="1179"/>
        <end position="1202"/>
    </location>
</feature>
<keyword evidence="4" id="KW-1185">Reference proteome</keyword>
<evidence type="ECO:0000256" key="1">
    <source>
        <dbReference type="SAM" id="MobiDB-lite"/>
    </source>
</evidence>
<evidence type="ECO:0000313" key="3">
    <source>
        <dbReference type="EMBL" id="GAB1225974.1"/>
    </source>
</evidence>
<proteinExistence type="predicted"/>
<dbReference type="InterPro" id="IPR016024">
    <property type="entry name" value="ARM-type_fold"/>
</dbReference>
<feature type="compositionally biased region" description="Polar residues" evidence="1">
    <location>
        <begin position="1210"/>
        <end position="1235"/>
    </location>
</feature>
<name>A0ABQ0DSZ8_9EUKA</name>
<comment type="caution">
    <text evidence="3">The sequence shown here is derived from an EMBL/GenBank/DDBJ whole genome shotgun (WGS) entry which is preliminary data.</text>
</comment>
<feature type="compositionally biased region" description="Polar residues" evidence="1">
    <location>
        <begin position="1258"/>
        <end position="1290"/>
    </location>
</feature>
<dbReference type="Proteomes" id="UP001628156">
    <property type="component" value="Unassembled WGS sequence"/>
</dbReference>
<dbReference type="InterPro" id="IPR046859">
    <property type="entry name" value="RGPA/RALGAPB_N"/>
</dbReference>
<sequence>MFTKTATSLNLLHPESDTDVLNTFDKTIQSGFVSLLCKQLFESNLDIKTHCQSSSHCSWIMEVIGAGFKMDLTNHNLMSQCIDLYELWFIKHEQIPQAILDNYNFYIEKIILQLTFVFAHKPSNQEQKSYEVLCKRVISIYQNLYELIRSSSIENTFVRMMVAVMDDVFNSQNYTVITELIRFFNQIWICYQPTEIELWKVLTNCYGKWIIYQSVVSSWKDVMVTLENHLIKILTKENNESFDITLTYSSFGIKCSMTSKYLLLFYMKFMHLIGNICNIQKADVHYNLIQAIGILIDILIGTSLTGNDIYRIFSDILYQTIIYKDHRLFSKSINLALMLLVKTYISKYSITQFDKTFYYKLYYSLSKCLTSSNIIVITNAISETYKIVESIPSTSSIIFNDIIYAITKISKEPKGTTEEIRPISIKLLQKIQLMFTEQRDQMLSSLSKISSEQPFITSVLNICFEFLKIDPIKTKEVFIIIGRGIISLINNKRNKGINTDIILSNFIPLLSSNYHEWFSSISSGNLESLLELFRIILMYRYSFYKESVKDIFLLIQQYISYKTDNLQSIYPLLNIYSCYFTYCYSFMKPAELLFTINLIDKMNKIIENDNVLSSLKYDIQLYNSFINTYLPSIENNQDVNELILKKELINKSFDWENSIHCYYVFEQAIFSIIELPWIENTLLCIIRTRYGKQVFTMKMHDEEIRWTRIDYSCPSIENGYKEIEVTKSSWTEKTDFINVNELMNIVKKQEETNSKTMKNSILHDPIIISKKNWKSYKCTVFNEFFLQRLLSTLLNFNHLTNSPVEELVVSDDLFNELKQLDEISPISQYEVLIKSDHITDQYISFIDNLGELQLIQNEKEKKNLLIKEDNGFKVNYQADVLNNILPNTNYKAIIIWGLPDKLSHYDAELQFIISPTTSELFSVQLNQKTGIALESQLIPFETLPSFISSVLLSHSSNSVIPKTIFEERKNILLSIAAFLDTKYTCVAAHSLFSKNYLQSTNPVDFKNNGVFEVLTPVKKSATKSPCFFNRTKSPKIFSSKTNSPGLTHVTGTHDNIQPTKKVSESEGSSPASVPNKTASPSTRVTLGTFRRKPVAESLNERPHSMNLQEVLSTSKKIEEPTSTPQGNQTPSHITNSQSSTQPATARFGVSLNFNDIKAFNRCAMDEESKDVTPPKVASPSINGSSQSIILNTKSSPTQQTGKVSLWGQKPISSNPQNFLSQSSGTEPTQSHTPVTRRTFADHNSSFKRRSSFIPRTPIGTSQELESVTQNESPAPLHNSVSHGSLHSSTNSVVQGVPQPSSSTPQRRAFFARRNPRQSLDNQ</sequence>
<dbReference type="InterPro" id="IPR039930">
    <property type="entry name" value="RALGAPB"/>
</dbReference>
<feature type="domain" description="Ral GTPase-activating protein subunit alpha/beta N-terminal" evidence="2">
    <location>
        <begin position="132"/>
        <end position="234"/>
    </location>
</feature>
<feature type="compositionally biased region" description="Polar residues" evidence="1">
    <location>
        <begin position="1038"/>
        <end position="1085"/>
    </location>
</feature>
<accession>A0ABQ0DSZ8</accession>